<keyword evidence="2" id="KW-1185">Reference proteome</keyword>
<evidence type="ECO:0000313" key="2">
    <source>
        <dbReference type="Proteomes" id="UP000002407"/>
    </source>
</evidence>
<organism evidence="1 2">
    <name type="scientific">Campylobacter hominis (strain ATCC BAA-381 / DSM 21671 / CCUG 45161 / LMG 19568 / NCTC 13146 / CH001A)</name>
    <dbReference type="NCBI Taxonomy" id="360107"/>
    <lineage>
        <taxon>Bacteria</taxon>
        <taxon>Pseudomonadati</taxon>
        <taxon>Campylobacterota</taxon>
        <taxon>Epsilonproteobacteria</taxon>
        <taxon>Campylobacterales</taxon>
        <taxon>Campylobacteraceae</taxon>
        <taxon>Campylobacter</taxon>
    </lineage>
</organism>
<protein>
    <submittedName>
        <fullName evidence="1">Uncharacterized protein</fullName>
    </submittedName>
</protein>
<proteinExistence type="predicted"/>
<accession>A7I1V4</accession>
<dbReference type="STRING" id="360107.CHAB381_0934"/>
<dbReference type="OrthoDB" id="5359049at2"/>
<dbReference type="AlphaFoldDB" id="A7I1V4"/>
<reference evidence="2" key="1">
    <citation type="submission" date="2007-07" db="EMBL/GenBank/DDBJ databases">
        <title>Complete genome sequence of Campylobacter hominis ATCC BAA-381, a commensal isolated from the human gastrointestinal tract.</title>
        <authorList>
            <person name="Fouts D.E."/>
            <person name="Mongodin E.F."/>
            <person name="Puiu D."/>
            <person name="Sebastian Y."/>
            <person name="Miller W.G."/>
            <person name="Mandrell R.E."/>
            <person name="Nelson K.E."/>
        </authorList>
    </citation>
    <scope>NUCLEOTIDE SEQUENCE [LARGE SCALE GENOMIC DNA]</scope>
    <source>
        <strain evidence="2">ATCC BAA-381 / LMG 19568 / NCTC 13146 / CH001A</strain>
    </source>
</reference>
<name>A7I1V4_CAMHC</name>
<gene>
    <name evidence="1" type="ordered locus">CHAB381_0934</name>
</gene>
<dbReference type="HOGENOM" id="CLU_184396_1_0_7"/>
<dbReference type="Proteomes" id="UP000002407">
    <property type="component" value="Chromosome"/>
</dbReference>
<dbReference type="RefSeq" id="WP_012108787.1">
    <property type="nucleotide sequence ID" value="NC_009714.1"/>
</dbReference>
<evidence type="ECO:0000313" key="1">
    <source>
        <dbReference type="EMBL" id="ABS51043.1"/>
    </source>
</evidence>
<dbReference type="EMBL" id="CP000776">
    <property type="protein sequence ID" value="ABS51043.1"/>
    <property type="molecule type" value="Genomic_DNA"/>
</dbReference>
<dbReference type="KEGG" id="cha:CHAB381_0934"/>
<dbReference type="eggNOG" id="ENOG5031VGA">
    <property type="taxonomic scope" value="Bacteria"/>
</dbReference>
<sequence>MKDEISMDELSYEVSILLEAALFYAGVKKEKLAKATEIYIENIDEILSNSNVQGVDEVIAVIDFMKKNYTEIFK</sequence>